<name>A0A8J2ZEJ0_9PROT</name>
<keyword evidence="3" id="KW-1003">Cell membrane</keyword>
<protein>
    <submittedName>
        <fullName evidence="8">AraC family transcriptional regulator</fullName>
    </submittedName>
</protein>
<evidence type="ECO:0000256" key="2">
    <source>
        <dbReference type="ARBA" id="ARBA00006679"/>
    </source>
</evidence>
<reference evidence="8 9" key="1">
    <citation type="journal article" date="2014" name="Int. J. Syst. Evol. Microbiol.">
        <title>Complete genome sequence of Corynebacterium casei LMG S-19264T (=DSM 44701T), isolated from a smear-ripened cheese.</title>
        <authorList>
            <consortium name="US DOE Joint Genome Institute (JGI-PGF)"/>
            <person name="Walter F."/>
            <person name="Albersmeier A."/>
            <person name="Kalinowski J."/>
            <person name="Ruckert C."/>
        </authorList>
    </citation>
    <scope>NUCLEOTIDE SEQUENCE [LARGE SCALE GENOMIC DNA]</scope>
    <source>
        <strain evidence="8 9">CGMCC 1.16330</strain>
    </source>
</reference>
<dbReference type="EMBL" id="BMKS01000014">
    <property type="protein sequence ID" value="GGG45633.1"/>
    <property type="molecule type" value="Genomic_DNA"/>
</dbReference>
<keyword evidence="5 7" id="KW-1133">Transmembrane helix</keyword>
<feature type="transmembrane region" description="Helical" evidence="7">
    <location>
        <begin position="64"/>
        <end position="84"/>
    </location>
</feature>
<evidence type="ECO:0000313" key="8">
    <source>
        <dbReference type="EMBL" id="GGG45633.1"/>
    </source>
</evidence>
<keyword evidence="4 7" id="KW-0812">Transmembrane</keyword>
<evidence type="ECO:0000313" key="9">
    <source>
        <dbReference type="Proteomes" id="UP000597507"/>
    </source>
</evidence>
<accession>A0A8J2ZEJ0</accession>
<dbReference type="RefSeq" id="WP_188902828.1">
    <property type="nucleotide sequence ID" value="NZ_BMKS01000014.1"/>
</dbReference>
<keyword evidence="6 7" id="KW-0472">Membrane</keyword>
<evidence type="ECO:0000256" key="4">
    <source>
        <dbReference type="ARBA" id="ARBA00022692"/>
    </source>
</evidence>
<feature type="transmembrane region" description="Helical" evidence="7">
    <location>
        <begin position="91"/>
        <end position="110"/>
    </location>
</feature>
<comment type="caution">
    <text evidence="8">The sequence shown here is derived from an EMBL/GenBank/DDBJ whole genome shotgun (WGS) entry which is preliminary data.</text>
</comment>
<dbReference type="AlphaFoldDB" id="A0A8J2ZEJ0"/>
<comment type="similarity">
    <text evidence="2">Belongs to the DoxX family.</text>
</comment>
<organism evidence="8 9">
    <name type="scientific">Caldovatus sediminis</name>
    <dbReference type="NCBI Taxonomy" id="2041189"/>
    <lineage>
        <taxon>Bacteria</taxon>
        <taxon>Pseudomonadati</taxon>
        <taxon>Pseudomonadota</taxon>
        <taxon>Alphaproteobacteria</taxon>
        <taxon>Acetobacterales</taxon>
        <taxon>Roseomonadaceae</taxon>
        <taxon>Caldovatus</taxon>
    </lineage>
</organism>
<feature type="transmembrane region" description="Helical" evidence="7">
    <location>
        <begin position="25"/>
        <end position="44"/>
    </location>
</feature>
<dbReference type="Pfam" id="PF07681">
    <property type="entry name" value="DoxX"/>
    <property type="match status" value="1"/>
</dbReference>
<sequence>MPPSESTSAAYGRDQRAASARNPDLALLIGRVLVVAIFPITGYLKLAGWGGTVAMMERYGLPLPALAAALVIAIELVLPVLVILGLWARQALVGLILFVAAATLIAHRFWEFEGAQWFPQLASFWKNLAMIGGMIVLAAIGPGRYALRR</sequence>
<comment type="subcellular location">
    <subcellularLocation>
        <location evidence="1">Cell membrane</location>
        <topology evidence="1">Multi-pass membrane protein</topology>
    </subcellularLocation>
</comment>
<dbReference type="PANTHER" id="PTHR33452">
    <property type="entry name" value="OXIDOREDUCTASE CATD-RELATED"/>
    <property type="match status" value="1"/>
</dbReference>
<evidence type="ECO:0000256" key="3">
    <source>
        <dbReference type="ARBA" id="ARBA00022475"/>
    </source>
</evidence>
<dbReference type="InterPro" id="IPR032808">
    <property type="entry name" value="DoxX"/>
</dbReference>
<gene>
    <name evidence="8" type="ORF">GCM10010964_36250</name>
</gene>
<proteinExistence type="inferred from homology"/>
<evidence type="ECO:0000256" key="7">
    <source>
        <dbReference type="SAM" id="Phobius"/>
    </source>
</evidence>
<evidence type="ECO:0000256" key="6">
    <source>
        <dbReference type="ARBA" id="ARBA00023136"/>
    </source>
</evidence>
<keyword evidence="9" id="KW-1185">Reference proteome</keyword>
<feature type="transmembrane region" description="Helical" evidence="7">
    <location>
        <begin position="130"/>
        <end position="147"/>
    </location>
</feature>
<evidence type="ECO:0000256" key="5">
    <source>
        <dbReference type="ARBA" id="ARBA00022989"/>
    </source>
</evidence>
<dbReference type="Proteomes" id="UP000597507">
    <property type="component" value="Unassembled WGS sequence"/>
</dbReference>
<dbReference type="InterPro" id="IPR051907">
    <property type="entry name" value="DoxX-like_oxidoreductase"/>
</dbReference>
<evidence type="ECO:0000256" key="1">
    <source>
        <dbReference type="ARBA" id="ARBA00004651"/>
    </source>
</evidence>
<dbReference type="GO" id="GO:0005886">
    <property type="term" value="C:plasma membrane"/>
    <property type="evidence" value="ECO:0007669"/>
    <property type="project" value="UniProtKB-SubCell"/>
</dbReference>
<dbReference type="PANTHER" id="PTHR33452:SF1">
    <property type="entry name" value="INNER MEMBRANE PROTEIN YPHA-RELATED"/>
    <property type="match status" value="1"/>
</dbReference>